<dbReference type="GO" id="GO:0047372">
    <property type="term" value="F:monoacylglycerol lipase activity"/>
    <property type="evidence" value="ECO:0007669"/>
    <property type="project" value="TreeGrafter"/>
</dbReference>
<reference evidence="5" key="1">
    <citation type="submission" date="2018-06" db="EMBL/GenBank/DDBJ databases">
        <authorList>
            <person name="Zhirakovskaya E."/>
        </authorList>
    </citation>
    <scope>NUCLEOTIDE SEQUENCE</scope>
</reference>
<dbReference type="InterPro" id="IPR029058">
    <property type="entry name" value="AB_hydrolase_fold"/>
</dbReference>
<keyword evidence="5" id="KW-0808">Transferase</keyword>
<evidence type="ECO:0000259" key="4">
    <source>
        <dbReference type="Pfam" id="PF00561"/>
    </source>
</evidence>
<keyword evidence="3" id="KW-0378">Hydrolase</keyword>
<dbReference type="GO" id="GO:0016301">
    <property type="term" value="F:kinase activity"/>
    <property type="evidence" value="ECO:0007669"/>
    <property type="project" value="UniProtKB-KW"/>
</dbReference>
<protein>
    <submittedName>
        <fullName evidence="5">Esterase YheT functionally coupled to phosphoribulokinase homolog</fullName>
    </submittedName>
</protein>
<sequence length="329" mass="37114">MILHSQFTPASGLSNAHLQTLLPILLRKNLKFKGVKQRLELDDGDFLDLVWTEKPANNAAQKNKPIVIVFHGLEGSIHSPYAKGMMLAIKARGWIGLLMHFRGCSEFDNRLARTYHSGETADAKQLLNWLKKHYANANLAAVGFSLGGNMLLKLQAELAEASPFNAVVSVCAPLQLDACATRLNSGFSKIYQMYLLFYLKQKLRTKSTQHDYKKLINFDVNNVHKIKNFWTFDDKVTAPLHGFLGADDYYKQCSSRQYLKNIKNPSLILLALDDPFMLPEIIPEEAELSATTQLELSLTGGHVGFINGTVLKPKYWLEERVPEFLSEFI</sequence>
<dbReference type="InterPro" id="IPR000952">
    <property type="entry name" value="AB_hydrolase_4_CS"/>
</dbReference>
<dbReference type="Pfam" id="PF00561">
    <property type="entry name" value="Abhydrolase_1"/>
    <property type="match status" value="1"/>
</dbReference>
<dbReference type="PIRSF" id="PIRSF005211">
    <property type="entry name" value="Ab_hydro_YheT"/>
    <property type="match status" value="1"/>
</dbReference>
<keyword evidence="5" id="KW-0418">Kinase</keyword>
<dbReference type="NCBIfam" id="NF008218">
    <property type="entry name" value="PRK10985.1"/>
    <property type="match status" value="1"/>
</dbReference>
<organism evidence="5">
    <name type="scientific">hydrothermal vent metagenome</name>
    <dbReference type="NCBI Taxonomy" id="652676"/>
    <lineage>
        <taxon>unclassified sequences</taxon>
        <taxon>metagenomes</taxon>
        <taxon>ecological metagenomes</taxon>
    </lineage>
</organism>
<evidence type="ECO:0000256" key="2">
    <source>
        <dbReference type="ARBA" id="ARBA00022487"/>
    </source>
</evidence>
<dbReference type="EMBL" id="UOFH01000408">
    <property type="protein sequence ID" value="VAW67861.1"/>
    <property type="molecule type" value="Genomic_DNA"/>
</dbReference>
<dbReference type="InterPro" id="IPR012020">
    <property type="entry name" value="ABHD4"/>
</dbReference>
<evidence type="ECO:0000256" key="3">
    <source>
        <dbReference type="ARBA" id="ARBA00022801"/>
    </source>
</evidence>
<name>A0A3B0XJX1_9ZZZZ</name>
<dbReference type="AlphaFoldDB" id="A0A3B0XJX1"/>
<dbReference type="PANTHER" id="PTHR10794">
    <property type="entry name" value="ABHYDROLASE DOMAIN-CONTAINING PROTEIN"/>
    <property type="match status" value="1"/>
</dbReference>
<dbReference type="SUPFAM" id="SSF53474">
    <property type="entry name" value="alpha/beta-Hydrolases"/>
    <property type="match status" value="1"/>
</dbReference>
<dbReference type="Gene3D" id="3.40.50.1820">
    <property type="entry name" value="alpha/beta hydrolase"/>
    <property type="match status" value="1"/>
</dbReference>
<evidence type="ECO:0000313" key="5">
    <source>
        <dbReference type="EMBL" id="VAW67861.1"/>
    </source>
</evidence>
<proteinExistence type="inferred from homology"/>
<dbReference type="InterPro" id="IPR000073">
    <property type="entry name" value="AB_hydrolase_1"/>
</dbReference>
<evidence type="ECO:0000256" key="1">
    <source>
        <dbReference type="ARBA" id="ARBA00010884"/>
    </source>
</evidence>
<accession>A0A3B0XJX1</accession>
<gene>
    <name evidence="5" type="ORF">MNBD_GAMMA08-95</name>
</gene>
<dbReference type="GO" id="GO:0034338">
    <property type="term" value="F:short-chain carboxylesterase activity"/>
    <property type="evidence" value="ECO:0007669"/>
    <property type="project" value="TreeGrafter"/>
</dbReference>
<dbReference type="PROSITE" id="PS01133">
    <property type="entry name" value="UPF0017"/>
    <property type="match status" value="1"/>
</dbReference>
<feature type="domain" description="AB hydrolase-1" evidence="4">
    <location>
        <begin position="65"/>
        <end position="308"/>
    </location>
</feature>
<comment type="similarity">
    <text evidence="1">Belongs to the AB hydrolase superfamily. AB hydrolase 4 family.</text>
</comment>
<keyword evidence="2" id="KW-0719">Serine esterase</keyword>
<dbReference type="InterPro" id="IPR050960">
    <property type="entry name" value="AB_hydrolase_4_sf"/>
</dbReference>
<dbReference type="PANTHER" id="PTHR10794:SF94">
    <property type="entry name" value="ESTERASE YHET-RELATED"/>
    <property type="match status" value="1"/>
</dbReference>